<accession>A0A4V2G6N0</accession>
<dbReference type="Pfam" id="PF13560">
    <property type="entry name" value="HTH_31"/>
    <property type="match status" value="1"/>
</dbReference>
<dbReference type="SMART" id="SM00530">
    <property type="entry name" value="HTH_XRE"/>
    <property type="match status" value="1"/>
</dbReference>
<dbReference type="InterPro" id="IPR001387">
    <property type="entry name" value="Cro/C1-type_HTH"/>
</dbReference>
<feature type="domain" description="HTH cro/C1-type" evidence="1">
    <location>
        <begin position="22"/>
        <end position="75"/>
    </location>
</feature>
<comment type="caution">
    <text evidence="2">The sequence shown here is derived from an EMBL/GenBank/DDBJ whole genome shotgun (WGS) entry which is preliminary data.</text>
</comment>
<protein>
    <submittedName>
        <fullName evidence="2">Helix-turn-helix protein</fullName>
    </submittedName>
</protein>
<dbReference type="Proteomes" id="UP000292564">
    <property type="component" value="Unassembled WGS sequence"/>
</dbReference>
<sequence>MHEGVGVPTDASAQRLRIGADLRRLRETAQLSGEQVARTLGWSQPKVSRIEAGRTAFTVKDVASLLALYGTPDDVRAELLGATAEDTGEGAWIVRAGGFPHRQDSIASLESGTKRIRHHQPVVVPGLLQTYEYARAVASAAGAKDPDAIAAARMRRQEMLAAKAGPKYEVVLDARALLLGVGDVDLMKRQLHAVAERAETLRRLDLRVIPLGAVVPVFSTVGFTIYEFQADESPSVAWIEAPTGDVYFSATEDVNRYAALFKKLRGVALTAEHSIGYLRSLATDVRRYVAVP</sequence>
<dbReference type="CDD" id="cd00093">
    <property type="entry name" value="HTH_XRE"/>
    <property type="match status" value="1"/>
</dbReference>
<evidence type="ECO:0000313" key="3">
    <source>
        <dbReference type="Proteomes" id="UP000292564"/>
    </source>
</evidence>
<proteinExistence type="predicted"/>
<dbReference type="Pfam" id="PF19054">
    <property type="entry name" value="DUF5753"/>
    <property type="match status" value="1"/>
</dbReference>
<evidence type="ECO:0000259" key="1">
    <source>
        <dbReference type="PROSITE" id="PS50943"/>
    </source>
</evidence>
<dbReference type="GO" id="GO:0003677">
    <property type="term" value="F:DNA binding"/>
    <property type="evidence" value="ECO:0007669"/>
    <property type="project" value="InterPro"/>
</dbReference>
<dbReference type="InterPro" id="IPR043917">
    <property type="entry name" value="DUF5753"/>
</dbReference>
<keyword evidence="3" id="KW-1185">Reference proteome</keyword>
<dbReference type="SUPFAM" id="SSF47413">
    <property type="entry name" value="lambda repressor-like DNA-binding domains"/>
    <property type="match status" value="1"/>
</dbReference>
<dbReference type="RefSeq" id="WP_130508370.1">
    <property type="nucleotide sequence ID" value="NZ_SHKY01000001.1"/>
</dbReference>
<dbReference type="AlphaFoldDB" id="A0A4V2G6N0"/>
<gene>
    <name evidence="2" type="ORF">EV385_0998</name>
</gene>
<dbReference type="OrthoDB" id="4285266at2"/>
<organism evidence="2 3">
    <name type="scientific">Krasilnikovia cinnamomea</name>
    <dbReference type="NCBI Taxonomy" id="349313"/>
    <lineage>
        <taxon>Bacteria</taxon>
        <taxon>Bacillati</taxon>
        <taxon>Actinomycetota</taxon>
        <taxon>Actinomycetes</taxon>
        <taxon>Micromonosporales</taxon>
        <taxon>Micromonosporaceae</taxon>
        <taxon>Krasilnikovia</taxon>
    </lineage>
</organism>
<name>A0A4V2G6N0_9ACTN</name>
<dbReference type="InterPro" id="IPR010982">
    <property type="entry name" value="Lambda_DNA-bd_dom_sf"/>
</dbReference>
<reference evidence="2 3" key="1">
    <citation type="submission" date="2019-02" db="EMBL/GenBank/DDBJ databases">
        <title>Sequencing the genomes of 1000 actinobacteria strains.</title>
        <authorList>
            <person name="Klenk H.-P."/>
        </authorList>
    </citation>
    <scope>NUCLEOTIDE SEQUENCE [LARGE SCALE GENOMIC DNA]</scope>
    <source>
        <strain evidence="2 3">DSM 45162</strain>
    </source>
</reference>
<dbReference type="Gene3D" id="1.10.260.40">
    <property type="entry name" value="lambda repressor-like DNA-binding domains"/>
    <property type="match status" value="1"/>
</dbReference>
<dbReference type="PROSITE" id="PS50943">
    <property type="entry name" value="HTH_CROC1"/>
    <property type="match status" value="1"/>
</dbReference>
<evidence type="ECO:0000313" key="2">
    <source>
        <dbReference type="EMBL" id="RZU49256.1"/>
    </source>
</evidence>
<dbReference type="EMBL" id="SHKY01000001">
    <property type="protein sequence ID" value="RZU49256.1"/>
    <property type="molecule type" value="Genomic_DNA"/>
</dbReference>